<gene>
    <name evidence="1" type="ORF">BV22DRAFT_1135151</name>
</gene>
<reference evidence="1" key="1">
    <citation type="journal article" date="2021" name="New Phytol.">
        <title>Evolutionary innovations through gain and loss of genes in the ectomycorrhizal Boletales.</title>
        <authorList>
            <person name="Wu G."/>
            <person name="Miyauchi S."/>
            <person name="Morin E."/>
            <person name="Kuo A."/>
            <person name="Drula E."/>
            <person name="Varga T."/>
            <person name="Kohler A."/>
            <person name="Feng B."/>
            <person name="Cao Y."/>
            <person name="Lipzen A."/>
            <person name="Daum C."/>
            <person name="Hundley H."/>
            <person name="Pangilinan J."/>
            <person name="Johnson J."/>
            <person name="Barry K."/>
            <person name="LaButti K."/>
            <person name="Ng V."/>
            <person name="Ahrendt S."/>
            <person name="Min B."/>
            <person name="Choi I.G."/>
            <person name="Park H."/>
            <person name="Plett J.M."/>
            <person name="Magnuson J."/>
            <person name="Spatafora J.W."/>
            <person name="Nagy L.G."/>
            <person name="Henrissat B."/>
            <person name="Grigoriev I.V."/>
            <person name="Yang Z.L."/>
            <person name="Xu J."/>
            <person name="Martin F.M."/>
        </authorList>
    </citation>
    <scope>NUCLEOTIDE SEQUENCE</scope>
    <source>
        <strain evidence="1">KUC20120723A-06</strain>
    </source>
</reference>
<protein>
    <submittedName>
        <fullName evidence="1">Uncharacterized protein</fullName>
    </submittedName>
</protein>
<proteinExistence type="predicted"/>
<evidence type="ECO:0000313" key="2">
    <source>
        <dbReference type="Proteomes" id="UP000790709"/>
    </source>
</evidence>
<accession>A0ACB8AW29</accession>
<dbReference type="EMBL" id="MU266947">
    <property type="protein sequence ID" value="KAH7917751.1"/>
    <property type="molecule type" value="Genomic_DNA"/>
</dbReference>
<organism evidence="1 2">
    <name type="scientific">Leucogyrophana mollusca</name>
    <dbReference type="NCBI Taxonomy" id="85980"/>
    <lineage>
        <taxon>Eukaryota</taxon>
        <taxon>Fungi</taxon>
        <taxon>Dikarya</taxon>
        <taxon>Basidiomycota</taxon>
        <taxon>Agaricomycotina</taxon>
        <taxon>Agaricomycetes</taxon>
        <taxon>Agaricomycetidae</taxon>
        <taxon>Boletales</taxon>
        <taxon>Boletales incertae sedis</taxon>
        <taxon>Leucogyrophana</taxon>
    </lineage>
</organism>
<keyword evidence="2" id="KW-1185">Reference proteome</keyword>
<sequence>MALPPPLSQSARSSLLAHEVTLRGKLSLPALRVKGSTNGARASLAGARGSVENETVQVQDMDFELVRPTLPQTSARTSQESSLATRDPSILDSTKLDSPGLLQGGDGASMVSQTGSPSALTDASAPAAPVPHSPSSMDAHRQRELKWMGLLPTTPPAQTRKSKKVKGLLLDGVLSNVRYLVWCHPTDSKARALLGLYAQPGKRSPVLAFADIKGNVRVCFPDQAQLHGPKGPLVLLLEDLGLVLIRRCYVPLPS</sequence>
<evidence type="ECO:0000313" key="1">
    <source>
        <dbReference type="EMBL" id="KAH7917751.1"/>
    </source>
</evidence>
<name>A0ACB8AW29_9AGAM</name>
<dbReference type="Proteomes" id="UP000790709">
    <property type="component" value="Unassembled WGS sequence"/>
</dbReference>
<comment type="caution">
    <text evidence="1">The sequence shown here is derived from an EMBL/GenBank/DDBJ whole genome shotgun (WGS) entry which is preliminary data.</text>
</comment>